<dbReference type="InterPro" id="IPR035919">
    <property type="entry name" value="EAL_sf"/>
</dbReference>
<dbReference type="InterPro" id="IPR001633">
    <property type="entry name" value="EAL_dom"/>
</dbReference>
<dbReference type="SUPFAM" id="SSF141868">
    <property type="entry name" value="EAL domain-like"/>
    <property type="match status" value="1"/>
</dbReference>
<dbReference type="EMBL" id="BKAD01000018">
    <property type="protein sequence ID" value="GEP30790.1"/>
    <property type="molecule type" value="Genomic_DNA"/>
</dbReference>
<dbReference type="InterPro" id="IPR001789">
    <property type="entry name" value="Sig_transdc_resp-reg_receiver"/>
</dbReference>
<sequence>MNANELSFLVVEDDAFQRRIVVNMLRSLGATSIGDAGNGMQAFAILREPSGKPVDIVVCDLNMPEMDGLEFLRHLGQEHYNVAIILMSALGSKLLISAGKMAKMYGIKLLGVIDKPFMPEQLKQMLTKFMRADYNWPQASSAERFTLEEVLQGIRANQFEPFFQPKVEFKTGQIVGAEALARWIHPEQGVISPYGFIPLLEQSGEIDKLTFLILEKSVAACRSFHDRGCIFSISINLSPNSLDDTTLADKITQVVRNAGIDPRYIILEITESAAMTDVAHALENLVRLGMNGFILSIDDYGTGYSSMQQLTRIAFSELKIDQSFVKDFADNEALRIMVKSSIDMAHELQIKIVAEGVETQQEWDLLKNMGCDMAQGYLIAKPMNLISFVEFCMGYRLRM</sequence>
<dbReference type="RefSeq" id="WP_147073180.1">
    <property type="nucleotide sequence ID" value="NZ_AP021884.1"/>
</dbReference>
<proteinExistence type="predicted"/>
<comment type="caution">
    <text evidence="4">The sequence shown here is derived from an EMBL/GenBank/DDBJ whole genome shotgun (WGS) entry which is preliminary data.</text>
</comment>
<dbReference type="PROSITE" id="PS50883">
    <property type="entry name" value="EAL"/>
    <property type="match status" value="1"/>
</dbReference>
<evidence type="ECO:0000313" key="5">
    <source>
        <dbReference type="Proteomes" id="UP000321337"/>
    </source>
</evidence>
<dbReference type="Gene3D" id="3.20.20.450">
    <property type="entry name" value="EAL domain"/>
    <property type="match status" value="1"/>
</dbReference>
<dbReference type="OrthoDB" id="9813903at2"/>
<keyword evidence="5" id="KW-1185">Reference proteome</keyword>
<protein>
    <submittedName>
        <fullName evidence="4">Transcriptional regulator</fullName>
    </submittedName>
</protein>
<evidence type="ECO:0000259" key="2">
    <source>
        <dbReference type="PROSITE" id="PS50110"/>
    </source>
</evidence>
<evidence type="ECO:0000256" key="1">
    <source>
        <dbReference type="PROSITE-ProRule" id="PRU00169"/>
    </source>
</evidence>
<feature type="modified residue" description="4-aspartylphosphate" evidence="1">
    <location>
        <position position="60"/>
    </location>
</feature>
<organism evidence="4 5">
    <name type="scientific">Sulfuriferula plumbiphila</name>
    <dbReference type="NCBI Taxonomy" id="171865"/>
    <lineage>
        <taxon>Bacteria</taxon>
        <taxon>Pseudomonadati</taxon>
        <taxon>Pseudomonadota</taxon>
        <taxon>Betaproteobacteria</taxon>
        <taxon>Nitrosomonadales</taxon>
        <taxon>Sulfuricellaceae</taxon>
        <taxon>Sulfuriferula</taxon>
    </lineage>
</organism>
<keyword evidence="1" id="KW-0597">Phosphoprotein</keyword>
<feature type="domain" description="Response regulatory" evidence="2">
    <location>
        <begin position="7"/>
        <end position="130"/>
    </location>
</feature>
<name>A0A512L8J5_9PROT</name>
<dbReference type="InterPro" id="IPR050706">
    <property type="entry name" value="Cyclic-di-GMP_PDE-like"/>
</dbReference>
<dbReference type="Gene3D" id="3.40.50.2300">
    <property type="match status" value="1"/>
</dbReference>
<dbReference type="Pfam" id="PF00072">
    <property type="entry name" value="Response_reg"/>
    <property type="match status" value="1"/>
</dbReference>
<dbReference type="PANTHER" id="PTHR33121:SF70">
    <property type="entry name" value="SIGNALING PROTEIN YKOW"/>
    <property type="match status" value="1"/>
</dbReference>
<dbReference type="Proteomes" id="UP000321337">
    <property type="component" value="Unassembled WGS sequence"/>
</dbReference>
<dbReference type="Pfam" id="PF00563">
    <property type="entry name" value="EAL"/>
    <property type="match status" value="1"/>
</dbReference>
<accession>A0A512L8J5</accession>
<dbReference type="SMART" id="SM00052">
    <property type="entry name" value="EAL"/>
    <property type="match status" value="1"/>
</dbReference>
<dbReference type="CDD" id="cd01948">
    <property type="entry name" value="EAL"/>
    <property type="match status" value="1"/>
</dbReference>
<gene>
    <name evidence="4" type="ORF">TPL01_19280</name>
</gene>
<evidence type="ECO:0000259" key="3">
    <source>
        <dbReference type="PROSITE" id="PS50883"/>
    </source>
</evidence>
<evidence type="ECO:0000313" key="4">
    <source>
        <dbReference type="EMBL" id="GEP30790.1"/>
    </source>
</evidence>
<dbReference type="PROSITE" id="PS50110">
    <property type="entry name" value="RESPONSE_REGULATORY"/>
    <property type="match status" value="1"/>
</dbReference>
<dbReference type="GO" id="GO:0071111">
    <property type="term" value="F:cyclic-guanylate-specific phosphodiesterase activity"/>
    <property type="evidence" value="ECO:0007669"/>
    <property type="project" value="InterPro"/>
</dbReference>
<dbReference type="SUPFAM" id="SSF52172">
    <property type="entry name" value="CheY-like"/>
    <property type="match status" value="1"/>
</dbReference>
<dbReference type="PANTHER" id="PTHR33121">
    <property type="entry name" value="CYCLIC DI-GMP PHOSPHODIESTERASE PDEF"/>
    <property type="match status" value="1"/>
</dbReference>
<dbReference type="AlphaFoldDB" id="A0A512L8J5"/>
<dbReference type="InterPro" id="IPR011006">
    <property type="entry name" value="CheY-like_superfamily"/>
</dbReference>
<reference evidence="4 5" key="1">
    <citation type="submission" date="2019-07" db="EMBL/GenBank/DDBJ databases">
        <title>Whole genome shotgun sequence of Thiobacillus plumbophilus NBRC 107929.</title>
        <authorList>
            <person name="Hosoyama A."/>
            <person name="Uohara A."/>
            <person name="Ohji S."/>
            <person name="Ichikawa N."/>
        </authorList>
    </citation>
    <scope>NUCLEOTIDE SEQUENCE [LARGE SCALE GENOMIC DNA]</scope>
    <source>
        <strain evidence="4 5">NBRC 107929</strain>
    </source>
</reference>
<feature type="domain" description="EAL" evidence="3">
    <location>
        <begin position="143"/>
        <end position="396"/>
    </location>
</feature>
<dbReference type="GO" id="GO:0000160">
    <property type="term" value="P:phosphorelay signal transduction system"/>
    <property type="evidence" value="ECO:0007669"/>
    <property type="project" value="InterPro"/>
</dbReference>
<dbReference type="SMART" id="SM00448">
    <property type="entry name" value="REC"/>
    <property type="match status" value="1"/>
</dbReference>